<dbReference type="Proteomes" id="UP000306791">
    <property type="component" value="Unassembled WGS sequence"/>
</dbReference>
<sequence>MSGITFLLDTLLHQVLGKRVDTAAPERQPAPVKPLTPADAVQQLRSDSRLDPRRDATLFGGNENVSGKNAFVADSATGLQNVSRPKMQHAGVQLSTVARTLSELLRDTQETAPVIRPARPLADSDQPRATELATTLKFSVENSGLFYESHLLRWYRGERERLLLDSEPQMQTGAGGPSASGTPVKEESLQVLLRQQLELLATPQLRWEGEVWPGHYLELCIRMREEDGQNTGFAHRNSGSEMGDASEVFWEVDLKLVLPVVGEISLHLMMSDESLKIVAQPETPVVANLVANKIPDLHRQLDALGFIRLQLDIGSVQ</sequence>
<keyword evidence="3" id="KW-1185">Reference proteome</keyword>
<dbReference type="EMBL" id="VANI01000001">
    <property type="protein sequence ID" value="TLM79986.1"/>
    <property type="molecule type" value="Genomic_DNA"/>
</dbReference>
<evidence type="ECO:0000313" key="2">
    <source>
        <dbReference type="EMBL" id="TLM79986.1"/>
    </source>
</evidence>
<comment type="caution">
    <text evidence="2">The sequence shown here is derived from an EMBL/GenBank/DDBJ whole genome shotgun (WGS) entry which is preliminary data.</text>
</comment>
<keyword evidence="2" id="KW-0966">Cell projection</keyword>
<keyword evidence="2" id="KW-0282">Flagellum</keyword>
<dbReference type="RefSeq" id="WP_138233871.1">
    <property type="nucleotide sequence ID" value="NZ_CP185860.1"/>
</dbReference>
<keyword evidence="2" id="KW-0969">Cilium</keyword>
<feature type="region of interest" description="Disordered" evidence="1">
    <location>
        <begin position="166"/>
        <end position="185"/>
    </location>
</feature>
<evidence type="ECO:0000313" key="3">
    <source>
        <dbReference type="Proteomes" id="UP000306791"/>
    </source>
</evidence>
<evidence type="ECO:0000256" key="1">
    <source>
        <dbReference type="SAM" id="MobiDB-lite"/>
    </source>
</evidence>
<name>A0ABY2UQH6_9GAMM</name>
<organism evidence="2 3">
    <name type="scientific">Microbulbifer harenosus</name>
    <dbReference type="NCBI Taxonomy" id="2576840"/>
    <lineage>
        <taxon>Bacteria</taxon>
        <taxon>Pseudomonadati</taxon>
        <taxon>Pseudomonadota</taxon>
        <taxon>Gammaproteobacteria</taxon>
        <taxon>Cellvibrionales</taxon>
        <taxon>Microbulbiferaceae</taxon>
        <taxon>Microbulbifer</taxon>
    </lineage>
</organism>
<proteinExistence type="predicted"/>
<accession>A0ABY2UQH6</accession>
<gene>
    <name evidence="2" type="ORF">FDY93_01010</name>
</gene>
<reference evidence="2 3" key="1">
    <citation type="submission" date="2019-05" db="EMBL/GenBank/DDBJ databases">
        <title>Microbulbifer harenosus sp. nov., an alginate-degrading bacterium isolated from coastal sand.</title>
        <authorList>
            <person name="Huang H."/>
            <person name="Mo K."/>
            <person name="Bao S."/>
        </authorList>
    </citation>
    <scope>NUCLEOTIDE SEQUENCE [LARGE SCALE GENOMIC DNA]</scope>
    <source>
        <strain evidence="2 3">HB161719</strain>
    </source>
</reference>
<protein>
    <submittedName>
        <fullName evidence="2">Flagellar hook-length control protein FliK</fullName>
    </submittedName>
</protein>